<evidence type="ECO:0000256" key="4">
    <source>
        <dbReference type="ARBA" id="ARBA00022927"/>
    </source>
</evidence>
<keyword evidence="3" id="KW-0813">Transport</keyword>
<comment type="similarity">
    <text evidence="2">Belongs to the adaptor complexes large subunit family.</text>
</comment>
<dbReference type="InterPro" id="IPR016024">
    <property type="entry name" value="ARM-type_fold"/>
</dbReference>
<feature type="compositionally biased region" description="Acidic residues" evidence="6">
    <location>
        <begin position="753"/>
        <end position="779"/>
    </location>
</feature>
<accession>A0A067MFT1</accession>
<keyword evidence="5" id="KW-0472">Membrane</keyword>
<dbReference type="Proteomes" id="UP000027195">
    <property type="component" value="Unassembled WGS sequence"/>
</dbReference>
<evidence type="ECO:0000256" key="3">
    <source>
        <dbReference type="ARBA" id="ARBA00022448"/>
    </source>
</evidence>
<keyword evidence="9" id="KW-1185">Reference proteome</keyword>
<evidence type="ECO:0000256" key="6">
    <source>
        <dbReference type="SAM" id="MobiDB-lite"/>
    </source>
</evidence>
<dbReference type="FunCoup" id="A0A067MFT1">
    <property type="interactions" value="297"/>
</dbReference>
<feature type="compositionally biased region" description="Basic and acidic residues" evidence="6">
    <location>
        <begin position="674"/>
        <end position="683"/>
    </location>
</feature>
<dbReference type="PANTHER" id="PTHR11134">
    <property type="entry name" value="ADAPTOR COMPLEX SUBUNIT BETA FAMILY MEMBER"/>
    <property type="match status" value="1"/>
</dbReference>
<dbReference type="GO" id="GO:0012505">
    <property type="term" value="C:endomembrane system"/>
    <property type="evidence" value="ECO:0007669"/>
    <property type="project" value="UniProtKB-SubCell"/>
</dbReference>
<dbReference type="InterPro" id="IPR011989">
    <property type="entry name" value="ARM-like"/>
</dbReference>
<dbReference type="PIRSF" id="PIRSF037096">
    <property type="entry name" value="AP3_complex_beta"/>
    <property type="match status" value="1"/>
</dbReference>
<keyword evidence="4" id="KW-0653">Protein transport</keyword>
<proteinExistence type="inferred from homology"/>
<dbReference type="InParanoid" id="A0A067MFT1"/>
<evidence type="ECO:0000256" key="1">
    <source>
        <dbReference type="ARBA" id="ARBA00004308"/>
    </source>
</evidence>
<dbReference type="SUPFAM" id="SSF48371">
    <property type="entry name" value="ARM repeat"/>
    <property type="match status" value="1"/>
</dbReference>
<dbReference type="GO" id="GO:0030123">
    <property type="term" value="C:AP-3 adaptor complex"/>
    <property type="evidence" value="ECO:0007669"/>
    <property type="project" value="InterPro"/>
</dbReference>
<dbReference type="InterPro" id="IPR026740">
    <property type="entry name" value="AP3_beta"/>
</dbReference>
<protein>
    <recommendedName>
        <fullName evidence="7">Clathrin/coatomer adaptor adaptin-like N-terminal domain-containing protein</fullName>
    </recommendedName>
</protein>
<comment type="subcellular location">
    <subcellularLocation>
        <location evidence="1">Endomembrane system</location>
    </subcellularLocation>
</comment>
<name>A0A067MFT1_BOTB1</name>
<dbReference type="EMBL" id="KL198038">
    <property type="protein sequence ID" value="KDQ14349.1"/>
    <property type="molecule type" value="Genomic_DNA"/>
</dbReference>
<dbReference type="InterPro" id="IPR026739">
    <property type="entry name" value="AP_beta"/>
</dbReference>
<evidence type="ECO:0000259" key="7">
    <source>
        <dbReference type="Pfam" id="PF01602"/>
    </source>
</evidence>
<feature type="compositionally biased region" description="Acidic residues" evidence="6">
    <location>
        <begin position="794"/>
        <end position="817"/>
    </location>
</feature>
<evidence type="ECO:0000313" key="9">
    <source>
        <dbReference type="Proteomes" id="UP000027195"/>
    </source>
</evidence>
<sequence>MDTALSSLSENATRLGMRLQETISEHTRDLAIVGRSSGASYFDSSDLRNIQRHLDSNHDREKLEAMKRLVAMISKGRNVSEFFAQVVKNVASNNLEIRKLVYIYLLRYASQEPDLALLSINTFQRDLADGNPLIRAMALRVLSGIGVHMIGSIVVLGIKKCAGDVSPYVRKAAAMAIPKCYSLDSSHFSALLPILTTLLKDRSPLSIGAVAVAFNALCPDRLDLLHQHYRRLCRVLVDADEWGQIELLDLLARYARTMLSKPVVEKLETEVDTSSFGPQNISSEEVDPDLTLLLESSSPLFQSRNPAVVLAVFRVFYYVGPPSGQSKAVPHLLRLLHRSPQIERVVLENLAVVGRESPRLLMSSMNRFFLKADDLVATKRAKLRILVTLVTPENVQTLLREFTDYVEDTDDAVVTDTIYAIGHCAQHVPESTESCFTALMTLIKSKHDVTVSTAVIVLKSLYQSQPASMDSAPTFAASPKIISRLARRLDGIKHPQARACVLWMVGQYAPTTEGTKSVIPGVADWAPDVLRKAVKSFANESSAVKLQTLNLTSKLLTLAPTHTTLQLLARYVFTLARYDLDYDVRDRGRMLNTLLAGLGTGITNIEEEGRLGGVVLRREQVHLVLFEGKGISPVGLDRGPKNQGPIGSICLITGKGIYGDRALPEWPDEGTDPSLRETEDDHPPAPGYAQGASSRIMQGFGSSNMPSSSHPPSPIVLTPTGPRGASPAGSMPRQASAPVNKTPWKDLDSFYAESEESSEEEEEDEEEGEEEVDAGEEEVGPSGEGVVLSARQEESDEEDEEEYDEDEESEDEEDGMEGSDLLARHRS</sequence>
<gene>
    <name evidence="8" type="ORF">BOTBODRAFT_132529</name>
</gene>
<dbReference type="InterPro" id="IPR002553">
    <property type="entry name" value="Clathrin/coatomer_adapt-like_N"/>
</dbReference>
<evidence type="ECO:0000256" key="2">
    <source>
        <dbReference type="ARBA" id="ARBA00006613"/>
    </source>
</evidence>
<feature type="region of interest" description="Disordered" evidence="6">
    <location>
        <begin position="661"/>
        <end position="827"/>
    </location>
</feature>
<dbReference type="AlphaFoldDB" id="A0A067MFT1"/>
<evidence type="ECO:0000313" key="8">
    <source>
        <dbReference type="EMBL" id="KDQ14349.1"/>
    </source>
</evidence>
<feature type="domain" description="Clathrin/coatomer adaptor adaptin-like N-terminal" evidence="7">
    <location>
        <begin position="49"/>
        <end position="595"/>
    </location>
</feature>
<dbReference type="Pfam" id="PF01602">
    <property type="entry name" value="Adaptin_N"/>
    <property type="match status" value="1"/>
</dbReference>
<dbReference type="HOGENOM" id="CLU_006320_3_2_1"/>
<dbReference type="GO" id="GO:0006886">
    <property type="term" value="P:intracellular protein transport"/>
    <property type="evidence" value="ECO:0007669"/>
    <property type="project" value="InterPro"/>
</dbReference>
<organism evidence="8 9">
    <name type="scientific">Botryobasidium botryosum (strain FD-172 SS1)</name>
    <dbReference type="NCBI Taxonomy" id="930990"/>
    <lineage>
        <taxon>Eukaryota</taxon>
        <taxon>Fungi</taxon>
        <taxon>Dikarya</taxon>
        <taxon>Basidiomycota</taxon>
        <taxon>Agaricomycotina</taxon>
        <taxon>Agaricomycetes</taxon>
        <taxon>Cantharellales</taxon>
        <taxon>Botryobasidiaceae</taxon>
        <taxon>Botryobasidium</taxon>
    </lineage>
</organism>
<dbReference type="GO" id="GO:0016192">
    <property type="term" value="P:vesicle-mediated transport"/>
    <property type="evidence" value="ECO:0007669"/>
    <property type="project" value="InterPro"/>
</dbReference>
<reference evidence="9" key="1">
    <citation type="journal article" date="2014" name="Proc. Natl. Acad. Sci. U.S.A.">
        <title>Extensive sampling of basidiomycete genomes demonstrates inadequacy of the white-rot/brown-rot paradigm for wood decay fungi.</title>
        <authorList>
            <person name="Riley R."/>
            <person name="Salamov A.A."/>
            <person name="Brown D.W."/>
            <person name="Nagy L.G."/>
            <person name="Floudas D."/>
            <person name="Held B.W."/>
            <person name="Levasseur A."/>
            <person name="Lombard V."/>
            <person name="Morin E."/>
            <person name="Otillar R."/>
            <person name="Lindquist E.A."/>
            <person name="Sun H."/>
            <person name="LaButti K.M."/>
            <person name="Schmutz J."/>
            <person name="Jabbour D."/>
            <person name="Luo H."/>
            <person name="Baker S.E."/>
            <person name="Pisabarro A.G."/>
            <person name="Walton J.D."/>
            <person name="Blanchette R.A."/>
            <person name="Henrissat B."/>
            <person name="Martin F."/>
            <person name="Cullen D."/>
            <person name="Hibbett D.S."/>
            <person name="Grigoriev I.V."/>
        </authorList>
    </citation>
    <scope>NUCLEOTIDE SEQUENCE [LARGE SCALE GENOMIC DNA]</scope>
    <source>
        <strain evidence="9">FD-172 SS1</strain>
    </source>
</reference>
<dbReference type="STRING" id="930990.A0A067MFT1"/>
<evidence type="ECO:0000256" key="5">
    <source>
        <dbReference type="ARBA" id="ARBA00023136"/>
    </source>
</evidence>
<dbReference type="OrthoDB" id="10254310at2759"/>
<dbReference type="Gene3D" id="1.25.10.10">
    <property type="entry name" value="Leucine-rich Repeat Variant"/>
    <property type="match status" value="1"/>
</dbReference>